<proteinExistence type="predicted"/>
<dbReference type="AlphaFoldDB" id="A0A9N9E1E2"/>
<keyword evidence="2" id="KW-1185">Reference proteome</keyword>
<name>A0A9N9E1E2_9GLOM</name>
<organism evidence="1 2">
    <name type="scientific">Acaulospora morrowiae</name>
    <dbReference type="NCBI Taxonomy" id="94023"/>
    <lineage>
        <taxon>Eukaryota</taxon>
        <taxon>Fungi</taxon>
        <taxon>Fungi incertae sedis</taxon>
        <taxon>Mucoromycota</taxon>
        <taxon>Glomeromycotina</taxon>
        <taxon>Glomeromycetes</taxon>
        <taxon>Diversisporales</taxon>
        <taxon>Acaulosporaceae</taxon>
        <taxon>Acaulospora</taxon>
    </lineage>
</organism>
<protein>
    <submittedName>
        <fullName evidence="1">14526_t:CDS:1</fullName>
    </submittedName>
</protein>
<comment type="caution">
    <text evidence="1">The sequence shown here is derived from an EMBL/GenBank/DDBJ whole genome shotgun (WGS) entry which is preliminary data.</text>
</comment>
<feature type="non-terminal residue" evidence="1">
    <location>
        <position position="1"/>
    </location>
</feature>
<dbReference type="Proteomes" id="UP000789342">
    <property type="component" value="Unassembled WGS sequence"/>
</dbReference>
<sequence length="49" mass="5552">RSNVNCVQSVETTMWNSSMRREEKIVSPIRKVTTEVVKVDDNSLEVLSG</sequence>
<evidence type="ECO:0000313" key="1">
    <source>
        <dbReference type="EMBL" id="CAG8661119.1"/>
    </source>
</evidence>
<accession>A0A9N9E1E2</accession>
<gene>
    <name evidence="1" type="ORF">AMORRO_LOCUS10412</name>
</gene>
<dbReference type="EMBL" id="CAJVPV010011428">
    <property type="protein sequence ID" value="CAG8661119.1"/>
    <property type="molecule type" value="Genomic_DNA"/>
</dbReference>
<evidence type="ECO:0000313" key="2">
    <source>
        <dbReference type="Proteomes" id="UP000789342"/>
    </source>
</evidence>
<reference evidence="1" key="1">
    <citation type="submission" date="2021-06" db="EMBL/GenBank/DDBJ databases">
        <authorList>
            <person name="Kallberg Y."/>
            <person name="Tangrot J."/>
            <person name="Rosling A."/>
        </authorList>
    </citation>
    <scope>NUCLEOTIDE SEQUENCE</scope>
    <source>
        <strain evidence="1">CL551</strain>
    </source>
</reference>